<dbReference type="GO" id="GO:0005524">
    <property type="term" value="F:ATP binding"/>
    <property type="evidence" value="ECO:0007669"/>
    <property type="project" value="UniProtKB-KW"/>
</dbReference>
<keyword evidence="3" id="KW-0547">Nucleotide-binding</keyword>
<feature type="compositionally biased region" description="Basic and acidic residues" evidence="1">
    <location>
        <begin position="1"/>
        <end position="11"/>
    </location>
</feature>
<accession>A0ABY6BZE4</accession>
<feature type="non-terminal residue" evidence="3">
    <location>
        <position position="193"/>
    </location>
</feature>
<keyword evidence="2" id="KW-0472">Membrane</keyword>
<evidence type="ECO:0000313" key="4">
    <source>
        <dbReference type="Proteomes" id="UP001064390"/>
    </source>
</evidence>
<keyword evidence="2" id="KW-1133">Transmembrane helix</keyword>
<keyword evidence="3" id="KW-0067">ATP-binding</keyword>
<feature type="compositionally biased region" description="Pro residues" evidence="1">
    <location>
        <begin position="17"/>
        <end position="43"/>
    </location>
</feature>
<feature type="region of interest" description="Disordered" evidence="1">
    <location>
        <begin position="1"/>
        <end position="43"/>
    </location>
</feature>
<reference evidence="3" key="1">
    <citation type="submission" date="2022-09" db="EMBL/GenBank/DDBJ databases">
        <title>Streptomyces vinaceusdrappus strain AC-40.</title>
        <authorList>
            <person name="Sedeek A.M."/>
            <person name="Salah I."/>
            <person name="Kamel H.L."/>
            <person name="Soltan M.A."/>
            <person name="Elsayed T.R."/>
        </authorList>
    </citation>
    <scope>NUCLEOTIDE SEQUENCE</scope>
    <source>
        <strain evidence="3">AC-40</strain>
    </source>
</reference>
<protein>
    <submittedName>
        <fullName evidence="3">ATP-binding protein</fullName>
    </submittedName>
</protein>
<feature type="region of interest" description="Disordered" evidence="1">
    <location>
        <begin position="165"/>
        <end position="193"/>
    </location>
</feature>
<dbReference type="EMBL" id="CP104697">
    <property type="protein sequence ID" value="UXI81122.1"/>
    <property type="molecule type" value="Genomic_DNA"/>
</dbReference>
<sequence length="193" mass="21082">MDSDGMRDARGTHANPVPRPAGPPEVPAAPSTPPRPAAPPGAPPLPDGSAFVAWLRTARPEALPGVWRFGHRPRPDEEPERIPGRQLLSGALIAFLVGWLIWSLLWNGYLGGWWVVPLELFTPDSWRENNDRVGNAILWYSYYTVIALAIMLGVPRPVRFAEVRRPSRPPAWPPPAPTPPAPPPPPRAAPVPS</sequence>
<evidence type="ECO:0000256" key="2">
    <source>
        <dbReference type="SAM" id="Phobius"/>
    </source>
</evidence>
<feature type="transmembrane region" description="Helical" evidence="2">
    <location>
        <begin position="136"/>
        <end position="155"/>
    </location>
</feature>
<name>A0ABY6BZE4_9ACTN</name>
<organism evidence="3 4">
    <name type="scientific">Streptomyces vinaceusdrappus</name>
    <dbReference type="NCBI Taxonomy" id="67376"/>
    <lineage>
        <taxon>Bacteria</taxon>
        <taxon>Bacillati</taxon>
        <taxon>Actinomycetota</taxon>
        <taxon>Actinomycetes</taxon>
        <taxon>Kitasatosporales</taxon>
        <taxon>Streptomycetaceae</taxon>
        <taxon>Streptomyces</taxon>
        <taxon>Streptomyces rochei group</taxon>
    </lineage>
</organism>
<dbReference type="Proteomes" id="UP001064390">
    <property type="component" value="Chromosome"/>
</dbReference>
<keyword evidence="2" id="KW-0812">Transmembrane</keyword>
<feature type="compositionally biased region" description="Pro residues" evidence="1">
    <location>
        <begin position="168"/>
        <end position="193"/>
    </location>
</feature>
<proteinExistence type="predicted"/>
<keyword evidence="4" id="KW-1185">Reference proteome</keyword>
<evidence type="ECO:0000256" key="1">
    <source>
        <dbReference type="SAM" id="MobiDB-lite"/>
    </source>
</evidence>
<feature type="transmembrane region" description="Helical" evidence="2">
    <location>
        <begin position="91"/>
        <end position="116"/>
    </location>
</feature>
<evidence type="ECO:0000313" key="3">
    <source>
        <dbReference type="EMBL" id="UXI81122.1"/>
    </source>
</evidence>
<gene>
    <name evidence="3" type="ORF">N6Q81_25355</name>
</gene>